<dbReference type="InterPro" id="IPR045851">
    <property type="entry name" value="AMP-bd_C_sf"/>
</dbReference>
<evidence type="ECO:0000259" key="2">
    <source>
        <dbReference type="Pfam" id="PF00501"/>
    </source>
</evidence>
<proteinExistence type="predicted"/>
<protein>
    <submittedName>
        <fullName evidence="5">Crotonobetaine/carnitine-CoA ligase</fullName>
        <ecNumber evidence="5">6.2.1.-</ecNumber>
    </submittedName>
    <submittedName>
        <fullName evidence="4">Long-chain fatty acid--CoA ligase</fullName>
    </submittedName>
</protein>
<evidence type="ECO:0000256" key="1">
    <source>
        <dbReference type="ARBA" id="ARBA00022598"/>
    </source>
</evidence>
<dbReference type="RefSeq" id="WP_046852755.1">
    <property type="nucleotide sequence ID" value="NZ_CP172746.1"/>
</dbReference>
<dbReference type="AlphaFoldDB" id="A0A443VMB5"/>
<evidence type="ECO:0000313" key="5">
    <source>
        <dbReference type="EMBL" id="SBM18294.1"/>
    </source>
</evidence>
<dbReference type="SUPFAM" id="SSF56801">
    <property type="entry name" value="Acetyl-CoA synthetase-like"/>
    <property type="match status" value="1"/>
</dbReference>
<feature type="domain" description="AMP-dependent synthetase/ligase" evidence="2">
    <location>
        <begin position="17"/>
        <end position="400"/>
    </location>
</feature>
<gene>
    <name evidence="5" type="primary">fadK_1</name>
    <name evidence="4" type="ORF">DN603_13660</name>
    <name evidence="5" type="ORF">SAMEA2273876_02876</name>
</gene>
<dbReference type="EC" id="6.2.1.-" evidence="5"/>
<dbReference type="EMBL" id="FLAC01000010">
    <property type="protein sequence ID" value="SBM18294.1"/>
    <property type="molecule type" value="Genomic_DNA"/>
</dbReference>
<dbReference type="GO" id="GO:0016877">
    <property type="term" value="F:ligase activity, forming carbon-sulfur bonds"/>
    <property type="evidence" value="ECO:0007669"/>
    <property type="project" value="UniProtKB-ARBA"/>
</dbReference>
<name>A0A443VMB5_RAOPL</name>
<dbReference type="InterPro" id="IPR050237">
    <property type="entry name" value="ATP-dep_AMP-bd_enzyme"/>
</dbReference>
<dbReference type="Gene3D" id="3.30.300.30">
    <property type="match status" value="1"/>
</dbReference>
<dbReference type="Pfam" id="PF13193">
    <property type="entry name" value="AMP-binding_C"/>
    <property type="match status" value="1"/>
</dbReference>
<evidence type="ECO:0000313" key="7">
    <source>
        <dbReference type="Proteomes" id="UP000288843"/>
    </source>
</evidence>
<dbReference type="InterPro" id="IPR020845">
    <property type="entry name" value="AMP-binding_CS"/>
</dbReference>
<keyword evidence="1 4" id="KW-0436">Ligase</keyword>
<reference evidence="4 7" key="2">
    <citation type="submission" date="2018-06" db="EMBL/GenBank/DDBJ databases">
        <title>Carbapenemase-producing Enterobacteriaceae present in wastewater treatment plant effluent and nearby surface waters in the US.</title>
        <authorList>
            <person name="Mathys D.A."/>
            <person name="Mollenkopf D.F."/>
            <person name="Feicht S.M."/>
            <person name="Adams R.J."/>
            <person name="Albers A.L."/>
            <person name="Stuever D.M."/>
            <person name="Daniels J.B."/>
            <person name="Wittum T.E."/>
        </authorList>
    </citation>
    <scope>NUCLEOTIDE SEQUENCE [LARGE SCALE GENOMIC DNA]</scope>
    <source>
        <strain evidence="4 7">GEO_47_Down_B</strain>
    </source>
</reference>
<evidence type="ECO:0000259" key="3">
    <source>
        <dbReference type="Pfam" id="PF13193"/>
    </source>
</evidence>
<dbReference type="Proteomes" id="UP000288843">
    <property type="component" value="Unassembled WGS sequence"/>
</dbReference>
<evidence type="ECO:0000313" key="4">
    <source>
        <dbReference type="EMBL" id="RWT22421.1"/>
    </source>
</evidence>
<dbReference type="PROSITE" id="PS00455">
    <property type="entry name" value="AMP_BINDING"/>
    <property type="match status" value="1"/>
</dbReference>
<dbReference type="PANTHER" id="PTHR43767">
    <property type="entry name" value="LONG-CHAIN-FATTY-ACID--COA LIGASE"/>
    <property type="match status" value="1"/>
</dbReference>
<dbReference type="InterPro" id="IPR042099">
    <property type="entry name" value="ANL_N_sf"/>
</dbReference>
<dbReference type="EMBL" id="QKOX01000012">
    <property type="protein sequence ID" value="RWT22421.1"/>
    <property type="molecule type" value="Genomic_DNA"/>
</dbReference>
<dbReference type="Proteomes" id="UP000078124">
    <property type="component" value="Unassembled WGS sequence"/>
</dbReference>
<organism evidence="4 7">
    <name type="scientific">Raoultella planticola</name>
    <name type="common">Klebsiella planticola</name>
    <dbReference type="NCBI Taxonomy" id="575"/>
    <lineage>
        <taxon>Bacteria</taxon>
        <taxon>Pseudomonadati</taxon>
        <taxon>Pseudomonadota</taxon>
        <taxon>Gammaproteobacteria</taxon>
        <taxon>Enterobacterales</taxon>
        <taxon>Enterobacteriaceae</taxon>
        <taxon>Klebsiella/Raoultella group</taxon>
        <taxon>Raoultella</taxon>
    </lineage>
</organism>
<feature type="domain" description="AMP-binding enzyme C-terminal" evidence="3">
    <location>
        <begin position="448"/>
        <end position="523"/>
    </location>
</feature>
<sequence length="545" mass="59681">MHPPMMYQDLTTRTLIEHAARYHSDTEIVSVGTLGGREYSSWGEVADNALRLASAMSRLGLPTGARCGTLAWNNRRHLEIYFGISAGGWVTHTINPRLSTEHLAFIINDAADEILFFDDTFLPLICALRPQLPTVKHFVLLEPRNEEALAALDSLLFFDELIAAADPAYRWPEVSEHSPASLCYTSGTTGKPKGVLNTHRSLVLHALSGNQPDAAGISAQDTLLPVVPMFHVNAWGTPFIAAMAGARLVLPGPNLDGDSLLRLLSEEQVSVAFGVPVIWAGLLAALRKSDVRLPCFKRSFVGGSALPPSMIEVFRRDYGIELIHAWGMTETSPIGTINTPLSKHKALPQEAQQKLGHGQGRVIFGIDLRVVDAEGQALANDGESQGYLQVRGHWVAANYYGRPDTALTDDGWFDTGDIGTVDENGYLVIHDRAKDIIKSGGEWISTVELENIALAHPAIRSAAAIAARHPRWDERPVLLCVRAEDGEIEEPELLAWYQTRVPKWQLPDRILFIDALPVSATGKVLKNRLRAEFGQILMADGRDAG</sequence>
<dbReference type="InterPro" id="IPR025110">
    <property type="entry name" value="AMP-bd_C"/>
</dbReference>
<dbReference type="Gene3D" id="3.40.50.12780">
    <property type="entry name" value="N-terminal domain of ligase-like"/>
    <property type="match status" value="1"/>
</dbReference>
<reference evidence="5 6" key="1">
    <citation type="submission" date="2016-05" db="EMBL/GenBank/DDBJ databases">
        <authorList>
            <consortium name="Pathogen Informatics"/>
        </authorList>
    </citation>
    <scope>NUCLEOTIDE SEQUENCE [LARGE SCALE GENOMIC DNA]</scope>
    <source>
        <strain evidence="5 6">2880STDY5682802</strain>
    </source>
</reference>
<dbReference type="CDD" id="cd12119">
    <property type="entry name" value="ttLC_FACS_AlkK_like"/>
    <property type="match status" value="1"/>
</dbReference>
<evidence type="ECO:0000313" key="6">
    <source>
        <dbReference type="Proteomes" id="UP000078124"/>
    </source>
</evidence>
<dbReference type="PANTHER" id="PTHR43767:SF11">
    <property type="entry name" value="MEDIUM-CHAIN-FATTY-ACID--COA LIGASE"/>
    <property type="match status" value="1"/>
</dbReference>
<dbReference type="NCBIfam" id="NF004837">
    <property type="entry name" value="PRK06187.1"/>
    <property type="match status" value="1"/>
</dbReference>
<accession>A0A443VMB5</accession>
<dbReference type="Pfam" id="PF00501">
    <property type="entry name" value="AMP-binding"/>
    <property type="match status" value="1"/>
</dbReference>
<comment type="caution">
    <text evidence="4">The sequence shown here is derived from an EMBL/GenBank/DDBJ whole genome shotgun (WGS) entry which is preliminary data.</text>
</comment>
<dbReference type="InterPro" id="IPR000873">
    <property type="entry name" value="AMP-dep_synth/lig_dom"/>
</dbReference>